<proteinExistence type="predicted"/>
<keyword evidence="1" id="KW-0472">Membrane</keyword>
<keyword evidence="3" id="KW-1185">Reference proteome</keyword>
<keyword evidence="1" id="KW-1133">Transmembrane helix</keyword>
<protein>
    <submittedName>
        <fullName evidence="2">Uncharacterized protein</fullName>
    </submittedName>
</protein>
<gene>
    <name evidence="2" type="ORF">BDV40DRAFT_273574</name>
</gene>
<dbReference type="EMBL" id="ML738677">
    <property type="protein sequence ID" value="KAE8159295.1"/>
    <property type="molecule type" value="Genomic_DNA"/>
</dbReference>
<dbReference type="AlphaFoldDB" id="A0A5N6UKX9"/>
<reference evidence="2 3" key="1">
    <citation type="submission" date="2019-04" db="EMBL/GenBank/DDBJ databases">
        <title>Friends and foes A comparative genomics study of 23 Aspergillus species from section Flavi.</title>
        <authorList>
            <consortium name="DOE Joint Genome Institute"/>
            <person name="Kjaerbolling I."/>
            <person name="Vesth T."/>
            <person name="Frisvad J.C."/>
            <person name="Nybo J.L."/>
            <person name="Theobald S."/>
            <person name="Kildgaard S."/>
            <person name="Isbrandt T."/>
            <person name="Kuo A."/>
            <person name="Sato A."/>
            <person name="Lyhne E.K."/>
            <person name="Kogle M.E."/>
            <person name="Wiebenga A."/>
            <person name="Kun R.S."/>
            <person name="Lubbers R.J."/>
            <person name="Makela M.R."/>
            <person name="Barry K."/>
            <person name="Chovatia M."/>
            <person name="Clum A."/>
            <person name="Daum C."/>
            <person name="Haridas S."/>
            <person name="He G."/>
            <person name="LaButti K."/>
            <person name="Lipzen A."/>
            <person name="Mondo S."/>
            <person name="Riley R."/>
            <person name="Salamov A."/>
            <person name="Simmons B.A."/>
            <person name="Magnuson J.K."/>
            <person name="Henrissat B."/>
            <person name="Mortensen U.H."/>
            <person name="Larsen T.O."/>
            <person name="Devries R.P."/>
            <person name="Grigoriev I.V."/>
            <person name="Machida M."/>
            <person name="Baker S.E."/>
            <person name="Andersen M.R."/>
        </authorList>
    </citation>
    <scope>NUCLEOTIDE SEQUENCE [LARGE SCALE GENOMIC DNA]</scope>
    <source>
        <strain evidence="2 3">CBS 117626</strain>
    </source>
</reference>
<evidence type="ECO:0000256" key="1">
    <source>
        <dbReference type="SAM" id="Phobius"/>
    </source>
</evidence>
<organism evidence="2 3">
    <name type="scientific">Aspergillus tamarii</name>
    <dbReference type="NCBI Taxonomy" id="41984"/>
    <lineage>
        <taxon>Eukaryota</taxon>
        <taxon>Fungi</taxon>
        <taxon>Dikarya</taxon>
        <taxon>Ascomycota</taxon>
        <taxon>Pezizomycotina</taxon>
        <taxon>Eurotiomycetes</taxon>
        <taxon>Eurotiomycetidae</taxon>
        <taxon>Eurotiales</taxon>
        <taxon>Aspergillaceae</taxon>
        <taxon>Aspergillus</taxon>
        <taxon>Aspergillus subgen. Circumdati</taxon>
    </lineage>
</organism>
<dbReference type="Proteomes" id="UP000326950">
    <property type="component" value="Unassembled WGS sequence"/>
</dbReference>
<dbReference type="OrthoDB" id="3348320at2759"/>
<keyword evidence="1" id="KW-0812">Transmembrane</keyword>
<sequence length="95" mass="11026">MESPKELDDDIGKNVWLSPYTPISLLSARGYLAIAFLRNRENTEDLYYCLEPQWVYDDDVRKPLYDSIRRTGQGVGFPGNWANEEIAVFVPQRNK</sequence>
<name>A0A5N6UKX9_ASPTM</name>
<evidence type="ECO:0000313" key="2">
    <source>
        <dbReference type="EMBL" id="KAE8159295.1"/>
    </source>
</evidence>
<accession>A0A5N6UKX9</accession>
<feature type="transmembrane region" description="Helical" evidence="1">
    <location>
        <begin position="20"/>
        <end position="37"/>
    </location>
</feature>
<evidence type="ECO:0000313" key="3">
    <source>
        <dbReference type="Proteomes" id="UP000326950"/>
    </source>
</evidence>